<organism evidence="4 5">
    <name type="scientific">Sinomicrobium weinanense</name>
    <dbReference type="NCBI Taxonomy" id="2842200"/>
    <lineage>
        <taxon>Bacteria</taxon>
        <taxon>Pseudomonadati</taxon>
        <taxon>Bacteroidota</taxon>
        <taxon>Flavobacteriia</taxon>
        <taxon>Flavobacteriales</taxon>
        <taxon>Flavobacteriaceae</taxon>
        <taxon>Sinomicrobium</taxon>
    </lineage>
</organism>
<keyword evidence="2" id="KW-0067">ATP-binding</keyword>
<dbReference type="EMBL" id="JACVDC010000037">
    <property type="protein sequence ID" value="MBC9796802.1"/>
    <property type="molecule type" value="Genomic_DNA"/>
</dbReference>
<dbReference type="InterPro" id="IPR040198">
    <property type="entry name" value="Fido_containing"/>
</dbReference>
<proteinExistence type="predicted"/>
<dbReference type="SUPFAM" id="SSF140931">
    <property type="entry name" value="Fic-like"/>
    <property type="match status" value="1"/>
</dbReference>
<keyword evidence="5" id="KW-1185">Reference proteome</keyword>
<evidence type="ECO:0000256" key="1">
    <source>
        <dbReference type="PIRSR" id="PIRSR640198-1"/>
    </source>
</evidence>
<dbReference type="GO" id="GO:0005524">
    <property type="term" value="F:ATP binding"/>
    <property type="evidence" value="ECO:0007669"/>
    <property type="project" value="UniProtKB-KW"/>
</dbReference>
<reference evidence="4 5" key="1">
    <citation type="submission" date="2020-09" db="EMBL/GenBank/DDBJ databases">
        <title>Sinomicrobium weinanense sp. nov., a halophilic bacteria isolated from saline-alkali soil.</title>
        <authorList>
            <person name="Wu P."/>
            <person name="Ren H."/>
            <person name="Mei Y."/>
            <person name="Liang Y."/>
            <person name="Chen Z."/>
        </authorList>
    </citation>
    <scope>NUCLEOTIDE SEQUENCE [LARGE SCALE GENOMIC DNA]</scope>
    <source>
        <strain evidence="4 5">FJxs</strain>
    </source>
</reference>
<protein>
    <submittedName>
        <fullName evidence="4">Fic family protein</fullName>
    </submittedName>
</protein>
<evidence type="ECO:0000259" key="3">
    <source>
        <dbReference type="PROSITE" id="PS51459"/>
    </source>
</evidence>
<dbReference type="AlphaFoldDB" id="A0A926JSP0"/>
<dbReference type="Proteomes" id="UP000653730">
    <property type="component" value="Unassembled WGS sequence"/>
</dbReference>
<comment type="caution">
    <text evidence="4">The sequence shown here is derived from an EMBL/GenBank/DDBJ whole genome shotgun (WGS) entry which is preliminary data.</text>
</comment>
<feature type="binding site" evidence="2">
    <location>
        <begin position="205"/>
        <end position="212"/>
    </location>
    <ligand>
        <name>ATP</name>
        <dbReference type="ChEBI" id="CHEBI:30616"/>
    </ligand>
</feature>
<dbReference type="InterPro" id="IPR003812">
    <property type="entry name" value="Fido"/>
</dbReference>
<dbReference type="InterPro" id="IPR036597">
    <property type="entry name" value="Fido-like_dom_sf"/>
</dbReference>
<gene>
    <name evidence="4" type="ORF">IBL28_12540</name>
</gene>
<name>A0A926JSP0_9FLAO</name>
<sequence>MAWNWQHKNWPDFTYDTTLLTAYEKDFLHNAGMLYGSLKHVSSKDQDVLKVMLISDEAYKTSEIEGELLNRDSLQSSIRKHFGLKGDVRRISPAEQGISEMMIDLYKNYHTPLSHEQLCQWHAMLAKGRRDLLDIGSYRTHDDAMQIVSGPMNRPRIHYEAPPSHQVKKEMDLFISWFNSTESLDPLTRAGIAHLYFESIHPFEDGNGRIGRAVSEKALSQSLQRPTLIAISHTIEHDKKKYYEALHQNSTRLDITEWLVYFCKMVLQAQNYTQGRINFLIEKAGFYQRFEAKLNERQQKVVARIFKEGIHGFQGGLSADNYRRITKTTASTATRDLQKLVELEAFIRTGERKGTRYYLNIDYPGGLL</sequence>
<dbReference type="PANTHER" id="PTHR13504:SF33">
    <property type="entry name" value="FIC FAMILY PROTEIN"/>
    <property type="match status" value="1"/>
</dbReference>
<dbReference type="Pfam" id="PF02661">
    <property type="entry name" value="Fic"/>
    <property type="match status" value="1"/>
</dbReference>
<evidence type="ECO:0000256" key="2">
    <source>
        <dbReference type="PIRSR" id="PIRSR640198-2"/>
    </source>
</evidence>
<feature type="binding site" evidence="2">
    <location>
        <begin position="242"/>
        <end position="243"/>
    </location>
    <ligand>
        <name>ATP</name>
        <dbReference type="ChEBI" id="CHEBI:30616"/>
    </ligand>
</feature>
<dbReference type="Gene3D" id="1.10.3290.10">
    <property type="entry name" value="Fido-like domain"/>
    <property type="match status" value="1"/>
</dbReference>
<evidence type="ECO:0000313" key="4">
    <source>
        <dbReference type="EMBL" id="MBC9796802.1"/>
    </source>
</evidence>
<keyword evidence="2" id="KW-0547">Nucleotide-binding</keyword>
<dbReference type="RefSeq" id="WP_187965946.1">
    <property type="nucleotide sequence ID" value="NZ_JACVDC010000037.1"/>
</dbReference>
<dbReference type="Pfam" id="PF13776">
    <property type="entry name" value="DUF4172"/>
    <property type="match status" value="1"/>
</dbReference>
<feature type="domain" description="Fido" evidence="3">
    <location>
        <begin position="113"/>
        <end position="264"/>
    </location>
</feature>
<feature type="active site" evidence="1">
    <location>
        <position position="201"/>
    </location>
</feature>
<dbReference type="InterPro" id="IPR025230">
    <property type="entry name" value="DUF4172"/>
</dbReference>
<accession>A0A926JSP0</accession>
<evidence type="ECO:0000313" key="5">
    <source>
        <dbReference type="Proteomes" id="UP000653730"/>
    </source>
</evidence>
<dbReference type="PANTHER" id="PTHR13504">
    <property type="entry name" value="FIDO DOMAIN-CONTAINING PROTEIN DDB_G0283145"/>
    <property type="match status" value="1"/>
</dbReference>
<dbReference type="PROSITE" id="PS51459">
    <property type="entry name" value="FIDO"/>
    <property type="match status" value="1"/>
</dbReference>